<accession>A0A6P1Y2B9</accession>
<dbReference type="GO" id="GO:0003921">
    <property type="term" value="F:GMP synthase activity"/>
    <property type="evidence" value="ECO:0007669"/>
    <property type="project" value="InterPro"/>
</dbReference>
<reference evidence="12 13" key="1">
    <citation type="submission" date="2020-01" db="EMBL/GenBank/DDBJ databases">
        <title>Complete genome sequence of a human oral phylogroup 1 Treponema sp. strain ATCC 700766, originally isolated from periodontitis dental plaque.</title>
        <authorList>
            <person name="Chan Y."/>
            <person name="Huo Y.-B."/>
            <person name="Yu X.-L."/>
            <person name="Zeng H."/>
            <person name="Leung W.-K."/>
            <person name="Watt R.M."/>
        </authorList>
    </citation>
    <scope>NUCLEOTIDE SEQUENCE [LARGE SCALE GENOMIC DNA]</scope>
    <source>
        <strain evidence="12 13">OMZ 804</strain>
    </source>
</reference>
<comment type="pathway">
    <text evidence="2 9">Purine metabolism; GMP biosynthesis; GMP from XMP (L-Gln route): step 1/1.</text>
</comment>
<keyword evidence="4 9" id="KW-0547">Nucleotide-binding</keyword>
<organism evidence="12 13">
    <name type="scientific">Treponema vincentii</name>
    <dbReference type="NCBI Taxonomy" id="69710"/>
    <lineage>
        <taxon>Bacteria</taxon>
        <taxon>Pseudomonadati</taxon>
        <taxon>Spirochaetota</taxon>
        <taxon>Spirochaetia</taxon>
        <taxon>Spirochaetales</taxon>
        <taxon>Treponemataceae</taxon>
        <taxon>Treponema</taxon>
    </lineage>
</organism>
<dbReference type="InterPro" id="IPR029062">
    <property type="entry name" value="Class_I_gatase-like"/>
</dbReference>
<gene>
    <name evidence="9 12" type="primary">guaA</name>
    <name evidence="12" type="ORF">GWP43_08085</name>
</gene>
<dbReference type="Gene3D" id="3.30.300.10">
    <property type="match status" value="1"/>
</dbReference>
<dbReference type="SUPFAM" id="SSF52317">
    <property type="entry name" value="Class I glutamine amidotransferase-like"/>
    <property type="match status" value="1"/>
</dbReference>
<evidence type="ECO:0000256" key="2">
    <source>
        <dbReference type="ARBA" id="ARBA00005153"/>
    </source>
</evidence>
<dbReference type="PROSITE" id="PS51553">
    <property type="entry name" value="GMPS_ATP_PPASE"/>
    <property type="match status" value="1"/>
</dbReference>
<dbReference type="GO" id="GO:0005829">
    <property type="term" value="C:cytosol"/>
    <property type="evidence" value="ECO:0007669"/>
    <property type="project" value="TreeGrafter"/>
</dbReference>
<dbReference type="GO" id="GO:0005524">
    <property type="term" value="F:ATP binding"/>
    <property type="evidence" value="ECO:0007669"/>
    <property type="project" value="UniProtKB-UniRule"/>
</dbReference>
<dbReference type="Pfam" id="PF02540">
    <property type="entry name" value="NAD_synthase"/>
    <property type="match status" value="1"/>
</dbReference>
<dbReference type="FunFam" id="3.40.50.620:FF:000001">
    <property type="entry name" value="GMP synthase [glutamine-hydrolyzing]"/>
    <property type="match status" value="1"/>
</dbReference>
<evidence type="ECO:0000256" key="7">
    <source>
        <dbReference type="ARBA" id="ARBA00022840"/>
    </source>
</evidence>
<feature type="active site" evidence="9">
    <location>
        <position position="174"/>
    </location>
</feature>
<sequence length="515" mass="56612">MHTEKIIILDFGGQYSQLIARRVRECGVYCEVLPFDAELTRIQSSDLKGIILTGAPDSVYAEDAATCNPEIFNLGVPVLGICYGMQLMTYLLGGKVQPAEKSEFGKTELYTGKDAAGAALWKDCPADSIVWMSHNDSVSALPQGFTVIAKTDNCPIAAMANTERKCYGVQFHPEVLHSVYGTQMLKNFVRGICGCTEVWNAATAADSVIQEIKRKVGNKKVISALSGGVDSSVASVLVHKAVGDQLTCIFVDHGLLRKDEAAQVLKTYRETLGLNIIHVDASERFLKKLAGVTEPERKRKIIGEEFIRVFEEEAKKIGTVDFLVQGTIYPDVIESGGSKKAAVIKSHHNVGGLPENIDFKELIEPLRMLFKDEVRALGTALGIPDELVKRQPFPSPGLAVRVLGEITPERLHWVRESDAILREEIAQAGLADSIWQYFTVFPNVRTVGAMGDGRTYDNLIAIRAVTSVDAMTVEVAEIPYPLLQKITLRIINEVKGINRVVYDITPKPPATIEWE</sequence>
<evidence type="ECO:0000256" key="10">
    <source>
        <dbReference type="PROSITE-ProRule" id="PRU00886"/>
    </source>
</evidence>
<feature type="domain" description="GMPS ATP-PPase" evidence="11">
    <location>
        <begin position="199"/>
        <end position="390"/>
    </location>
</feature>
<dbReference type="Proteomes" id="UP000464374">
    <property type="component" value="Chromosome"/>
</dbReference>
<evidence type="ECO:0000256" key="3">
    <source>
        <dbReference type="ARBA" id="ARBA00022598"/>
    </source>
</evidence>
<dbReference type="NCBIfam" id="TIGR00888">
    <property type="entry name" value="guaA_Nterm"/>
    <property type="match status" value="1"/>
</dbReference>
<dbReference type="RefSeq" id="WP_162663733.1">
    <property type="nucleotide sequence ID" value="NZ_CP048020.1"/>
</dbReference>
<dbReference type="NCBIfam" id="TIGR00884">
    <property type="entry name" value="guaA_Cterm"/>
    <property type="match status" value="1"/>
</dbReference>
<evidence type="ECO:0000256" key="4">
    <source>
        <dbReference type="ARBA" id="ARBA00022741"/>
    </source>
</evidence>
<comment type="function">
    <text evidence="1 9">Catalyzes the synthesis of GMP from XMP.</text>
</comment>
<dbReference type="CDD" id="cd01742">
    <property type="entry name" value="GATase1_GMP_Synthase"/>
    <property type="match status" value="1"/>
</dbReference>
<dbReference type="EC" id="6.3.5.2" evidence="9"/>
<dbReference type="Gene3D" id="3.40.50.620">
    <property type="entry name" value="HUPs"/>
    <property type="match status" value="1"/>
</dbReference>
<dbReference type="InterPro" id="IPR022955">
    <property type="entry name" value="GMP_synthase"/>
</dbReference>
<keyword evidence="8 9" id="KW-0315">Glutamine amidotransferase</keyword>
<keyword evidence="7 9" id="KW-0067">ATP-binding</keyword>
<comment type="catalytic activity">
    <reaction evidence="9">
        <text>XMP + L-glutamine + ATP + H2O = GMP + L-glutamate + AMP + diphosphate + 2 H(+)</text>
        <dbReference type="Rhea" id="RHEA:11680"/>
        <dbReference type="ChEBI" id="CHEBI:15377"/>
        <dbReference type="ChEBI" id="CHEBI:15378"/>
        <dbReference type="ChEBI" id="CHEBI:29985"/>
        <dbReference type="ChEBI" id="CHEBI:30616"/>
        <dbReference type="ChEBI" id="CHEBI:33019"/>
        <dbReference type="ChEBI" id="CHEBI:57464"/>
        <dbReference type="ChEBI" id="CHEBI:58115"/>
        <dbReference type="ChEBI" id="CHEBI:58359"/>
        <dbReference type="ChEBI" id="CHEBI:456215"/>
        <dbReference type="EC" id="6.3.5.2"/>
    </reaction>
</comment>
<dbReference type="SUPFAM" id="SSF52402">
    <property type="entry name" value="Adenine nucleotide alpha hydrolases-like"/>
    <property type="match status" value="1"/>
</dbReference>
<dbReference type="InterPro" id="IPR025777">
    <property type="entry name" value="GMPS_ATP_PPase_dom"/>
</dbReference>
<evidence type="ECO:0000313" key="12">
    <source>
        <dbReference type="EMBL" id="QHX43410.1"/>
    </source>
</evidence>
<dbReference type="UniPathway" id="UPA00189">
    <property type="reaction ID" value="UER00296"/>
</dbReference>
<evidence type="ECO:0000256" key="9">
    <source>
        <dbReference type="HAMAP-Rule" id="MF_00344"/>
    </source>
</evidence>
<protein>
    <recommendedName>
        <fullName evidence="9">GMP synthase [glutamine-hydrolyzing]</fullName>
        <ecNumber evidence="9">6.3.5.2</ecNumber>
    </recommendedName>
    <alternativeName>
        <fullName evidence="9">GMP synthetase</fullName>
    </alternativeName>
    <alternativeName>
        <fullName evidence="9">Glutamine amidotransferase</fullName>
    </alternativeName>
</protein>
<dbReference type="InterPro" id="IPR014729">
    <property type="entry name" value="Rossmann-like_a/b/a_fold"/>
</dbReference>
<keyword evidence="3 9" id="KW-0436">Ligase</keyword>
<evidence type="ECO:0000256" key="8">
    <source>
        <dbReference type="ARBA" id="ARBA00022962"/>
    </source>
</evidence>
<dbReference type="Gene3D" id="3.40.50.880">
    <property type="match status" value="1"/>
</dbReference>
<dbReference type="Pfam" id="PF00117">
    <property type="entry name" value="GATase"/>
    <property type="match status" value="1"/>
</dbReference>
<evidence type="ECO:0000259" key="11">
    <source>
        <dbReference type="PROSITE" id="PS51553"/>
    </source>
</evidence>
<evidence type="ECO:0000313" key="13">
    <source>
        <dbReference type="Proteomes" id="UP000464374"/>
    </source>
</evidence>
<proteinExistence type="inferred from homology"/>
<dbReference type="EMBL" id="CP048020">
    <property type="protein sequence ID" value="QHX43410.1"/>
    <property type="molecule type" value="Genomic_DNA"/>
</dbReference>
<evidence type="ECO:0000256" key="1">
    <source>
        <dbReference type="ARBA" id="ARBA00002332"/>
    </source>
</evidence>
<dbReference type="PANTHER" id="PTHR11922">
    <property type="entry name" value="GMP SYNTHASE-RELATED"/>
    <property type="match status" value="1"/>
</dbReference>
<evidence type="ECO:0000256" key="6">
    <source>
        <dbReference type="ARBA" id="ARBA00022755"/>
    </source>
</evidence>
<dbReference type="CDD" id="cd01997">
    <property type="entry name" value="GMP_synthase_C"/>
    <property type="match status" value="1"/>
</dbReference>
<dbReference type="FunFam" id="3.30.300.10:FF:000002">
    <property type="entry name" value="GMP synthase [glutamine-hydrolyzing]"/>
    <property type="match status" value="1"/>
</dbReference>
<comment type="subunit">
    <text evidence="9">Homodimer.</text>
</comment>
<dbReference type="PANTHER" id="PTHR11922:SF2">
    <property type="entry name" value="GMP SYNTHASE [GLUTAMINE-HYDROLYZING]"/>
    <property type="match status" value="1"/>
</dbReference>
<dbReference type="KEGG" id="trz:GWP43_08085"/>
<dbReference type="InterPro" id="IPR017926">
    <property type="entry name" value="GATASE"/>
</dbReference>
<keyword evidence="5 9" id="KW-0332">GMP biosynthesis</keyword>
<dbReference type="Pfam" id="PF00958">
    <property type="entry name" value="GMP_synt_C"/>
    <property type="match status" value="1"/>
</dbReference>
<feature type="active site" evidence="9">
    <location>
        <position position="172"/>
    </location>
</feature>
<dbReference type="PROSITE" id="PS51273">
    <property type="entry name" value="GATASE_TYPE_1"/>
    <property type="match status" value="1"/>
</dbReference>
<keyword evidence="6 9" id="KW-0658">Purine biosynthesis</keyword>
<name>A0A6P1Y2B9_9SPIR</name>
<dbReference type="InterPro" id="IPR004739">
    <property type="entry name" value="GMP_synth_GATase"/>
</dbReference>
<dbReference type="NCBIfam" id="NF000848">
    <property type="entry name" value="PRK00074.1"/>
    <property type="match status" value="1"/>
</dbReference>
<dbReference type="HAMAP" id="MF_00344">
    <property type="entry name" value="GMP_synthase"/>
    <property type="match status" value="1"/>
</dbReference>
<dbReference type="AlphaFoldDB" id="A0A6P1Y2B9"/>
<dbReference type="InterPro" id="IPR001674">
    <property type="entry name" value="GMP_synth_C"/>
</dbReference>
<dbReference type="SUPFAM" id="SSF54810">
    <property type="entry name" value="GMP synthetase C-terminal dimerisation domain"/>
    <property type="match status" value="1"/>
</dbReference>
<dbReference type="PRINTS" id="PR00096">
    <property type="entry name" value="GATASE"/>
</dbReference>
<feature type="active site" description="Nucleophile" evidence="9">
    <location>
        <position position="82"/>
    </location>
</feature>
<dbReference type="InterPro" id="IPR022310">
    <property type="entry name" value="NAD/GMP_synthase"/>
</dbReference>
<dbReference type="FunFam" id="3.40.50.880:FF:000001">
    <property type="entry name" value="GMP synthase [glutamine-hydrolyzing]"/>
    <property type="match status" value="1"/>
</dbReference>
<evidence type="ECO:0000256" key="5">
    <source>
        <dbReference type="ARBA" id="ARBA00022749"/>
    </source>
</evidence>
<feature type="binding site" evidence="10">
    <location>
        <begin position="226"/>
        <end position="232"/>
    </location>
    <ligand>
        <name>ATP</name>
        <dbReference type="ChEBI" id="CHEBI:30616"/>
    </ligand>
</feature>